<accession>A0A1M6R1N1</accession>
<dbReference type="RefSeq" id="WP_073456083.1">
    <property type="nucleotide sequence ID" value="NZ_CALGVN010000004.1"/>
</dbReference>
<dbReference type="InterPro" id="IPR014347">
    <property type="entry name" value="Tautomerase/MIF_sf"/>
</dbReference>
<protein>
    <submittedName>
        <fullName evidence="3">Phenylpyruvate tautomerase PptA, 4-oxalocrotonate tautomerase family</fullName>
    </submittedName>
</protein>
<sequence length="129" mass="13682">MPHVIVRAAEAQLVGREAELVAGLTDAVVDVYGEWVRDQAVVVLVAVPAGRWGIGGRIIDTPPPMVEFGINERALARDDATEILARLAAGITDCLARVLGEAHRPGVLVEFRAQHADRTALGGTLVSAR</sequence>
<dbReference type="SUPFAM" id="SSF55331">
    <property type="entry name" value="Tautomerase/MIF"/>
    <property type="match status" value="1"/>
</dbReference>
<keyword evidence="3" id="KW-0670">Pyruvate</keyword>
<organism evidence="3 4">
    <name type="scientific">Pseudonocardia thermophila</name>
    <dbReference type="NCBI Taxonomy" id="1848"/>
    <lineage>
        <taxon>Bacteria</taxon>
        <taxon>Bacillati</taxon>
        <taxon>Actinomycetota</taxon>
        <taxon>Actinomycetes</taxon>
        <taxon>Pseudonocardiales</taxon>
        <taxon>Pseudonocardiaceae</taxon>
        <taxon>Pseudonocardia</taxon>
    </lineage>
</organism>
<dbReference type="OrthoDB" id="4990855at2"/>
<name>A0A1M6R1N1_PSETH</name>
<keyword evidence="1" id="KW-0413">Isomerase</keyword>
<dbReference type="EMBL" id="FRAP01000004">
    <property type="protein sequence ID" value="SHK26296.1"/>
    <property type="molecule type" value="Genomic_DNA"/>
</dbReference>
<keyword evidence="4" id="KW-1185">Reference proteome</keyword>
<evidence type="ECO:0000256" key="1">
    <source>
        <dbReference type="ARBA" id="ARBA00023235"/>
    </source>
</evidence>
<proteinExistence type="predicted"/>
<dbReference type="Proteomes" id="UP000184363">
    <property type="component" value="Unassembled WGS sequence"/>
</dbReference>
<evidence type="ECO:0000313" key="3">
    <source>
        <dbReference type="EMBL" id="SHK26296.1"/>
    </source>
</evidence>
<evidence type="ECO:0000259" key="2">
    <source>
        <dbReference type="Pfam" id="PF01361"/>
    </source>
</evidence>
<evidence type="ECO:0000313" key="4">
    <source>
        <dbReference type="Proteomes" id="UP000184363"/>
    </source>
</evidence>
<reference evidence="3 4" key="1">
    <citation type="submission" date="2016-11" db="EMBL/GenBank/DDBJ databases">
        <authorList>
            <person name="Jaros S."/>
            <person name="Januszkiewicz K."/>
            <person name="Wedrychowicz H."/>
        </authorList>
    </citation>
    <scope>NUCLEOTIDE SEQUENCE [LARGE SCALE GENOMIC DNA]</scope>
    <source>
        <strain evidence="3 4">DSM 43832</strain>
    </source>
</reference>
<dbReference type="Pfam" id="PF01361">
    <property type="entry name" value="Tautomerase"/>
    <property type="match status" value="1"/>
</dbReference>
<dbReference type="InterPro" id="IPR004370">
    <property type="entry name" value="4-OT-like_dom"/>
</dbReference>
<dbReference type="GO" id="GO:0016853">
    <property type="term" value="F:isomerase activity"/>
    <property type="evidence" value="ECO:0007669"/>
    <property type="project" value="UniProtKB-KW"/>
</dbReference>
<gene>
    <name evidence="3" type="ORF">SAMN05443637_104134</name>
</gene>
<dbReference type="AlphaFoldDB" id="A0A1M6R1N1"/>
<feature type="domain" description="4-oxalocrotonate tautomerase-like" evidence="2">
    <location>
        <begin position="2"/>
        <end position="59"/>
    </location>
</feature>
<dbReference type="Gene3D" id="3.30.429.10">
    <property type="entry name" value="Macrophage Migration Inhibitory Factor"/>
    <property type="match status" value="1"/>
</dbReference>